<comment type="caution">
    <text evidence="3">The sequence shown here is derived from an EMBL/GenBank/DDBJ whole genome shotgun (WGS) entry which is preliminary data.</text>
</comment>
<evidence type="ECO:0000256" key="2">
    <source>
        <dbReference type="SAM" id="SignalP"/>
    </source>
</evidence>
<evidence type="ECO:0008006" key="5">
    <source>
        <dbReference type="Google" id="ProtNLM"/>
    </source>
</evidence>
<evidence type="ECO:0000256" key="1">
    <source>
        <dbReference type="SAM" id="MobiDB-lite"/>
    </source>
</evidence>
<reference evidence="3" key="1">
    <citation type="journal article" date="2021" name="PeerJ">
        <title>Extensive microbial diversity within the chicken gut microbiome revealed by metagenomics and culture.</title>
        <authorList>
            <person name="Gilroy R."/>
            <person name="Ravi A."/>
            <person name="Getino M."/>
            <person name="Pursley I."/>
            <person name="Horton D.L."/>
            <person name="Alikhan N.F."/>
            <person name="Baker D."/>
            <person name="Gharbi K."/>
            <person name="Hall N."/>
            <person name="Watson M."/>
            <person name="Adriaenssens E.M."/>
            <person name="Foster-Nyarko E."/>
            <person name="Jarju S."/>
            <person name="Secka A."/>
            <person name="Antonio M."/>
            <person name="Oren A."/>
            <person name="Chaudhuri R.R."/>
            <person name="La Ragione R."/>
            <person name="Hildebrand F."/>
            <person name="Pallen M.J."/>
        </authorList>
    </citation>
    <scope>NUCLEOTIDE SEQUENCE</scope>
    <source>
        <strain evidence="3">CHK118-2852</strain>
    </source>
</reference>
<feature type="chain" id="PRO_5039000697" description="DUF4890 domain-containing protein" evidence="2">
    <location>
        <begin position="22"/>
        <end position="188"/>
    </location>
</feature>
<feature type="signal peptide" evidence="2">
    <location>
        <begin position="1"/>
        <end position="21"/>
    </location>
</feature>
<keyword evidence="2" id="KW-0732">Signal</keyword>
<reference evidence="3" key="2">
    <citation type="submission" date="2021-04" db="EMBL/GenBank/DDBJ databases">
        <authorList>
            <person name="Gilroy R."/>
        </authorList>
    </citation>
    <scope>NUCLEOTIDE SEQUENCE</scope>
    <source>
        <strain evidence="3">CHK118-2852</strain>
    </source>
</reference>
<protein>
    <recommendedName>
        <fullName evidence="5">DUF4890 domain-containing protein</fullName>
    </recommendedName>
</protein>
<evidence type="ECO:0000313" key="3">
    <source>
        <dbReference type="EMBL" id="HIZ91293.1"/>
    </source>
</evidence>
<feature type="compositionally biased region" description="Basic residues" evidence="1">
    <location>
        <begin position="157"/>
        <end position="170"/>
    </location>
</feature>
<dbReference type="InterPro" id="IPR012899">
    <property type="entry name" value="LTXXQ"/>
</dbReference>
<organism evidence="3 4">
    <name type="scientific">Candidatus Bacteroides merdavium</name>
    <dbReference type="NCBI Taxonomy" id="2838472"/>
    <lineage>
        <taxon>Bacteria</taxon>
        <taxon>Pseudomonadati</taxon>
        <taxon>Bacteroidota</taxon>
        <taxon>Bacteroidia</taxon>
        <taxon>Bacteroidales</taxon>
        <taxon>Bacteroidaceae</taxon>
        <taxon>Bacteroides</taxon>
    </lineage>
</organism>
<dbReference type="Gene3D" id="1.20.120.1490">
    <property type="match status" value="1"/>
</dbReference>
<accession>A0A9D2GWH3</accession>
<feature type="region of interest" description="Disordered" evidence="1">
    <location>
        <begin position="146"/>
        <end position="188"/>
    </location>
</feature>
<gene>
    <name evidence="3" type="ORF">H9807_04145</name>
</gene>
<proteinExistence type="predicted"/>
<dbReference type="Pfam" id="PF07813">
    <property type="entry name" value="LTXXQ"/>
    <property type="match status" value="1"/>
</dbReference>
<name>A0A9D2GWH3_9BACE</name>
<evidence type="ECO:0000313" key="4">
    <source>
        <dbReference type="Proteomes" id="UP000824108"/>
    </source>
</evidence>
<dbReference type="EMBL" id="DXAV01000035">
    <property type="protein sequence ID" value="HIZ91293.1"/>
    <property type="molecule type" value="Genomic_DNA"/>
</dbReference>
<dbReference type="AlphaFoldDB" id="A0A9D2GWH3"/>
<sequence length="188" mass="21687">MKTRFTSLLVLILCVAGSLSAQPRSKQATPQTEKPRLTEEERIQKQANRMSDELMLDDKTSAKFIDIYQQYLTEMKDCCKEHRKAMASSCPQKKSECAKGEKPNLTDAEIEARIESRFAHSRKMLDIREKYYKEFKKILTPRQLQKIYDKKPMAAGPHHKNNRIGRKHAPASHNKAAVPCQECPLQKK</sequence>
<dbReference type="Proteomes" id="UP000824108">
    <property type="component" value="Unassembled WGS sequence"/>
</dbReference>